<evidence type="ECO:0000313" key="2">
    <source>
        <dbReference type="EMBL" id="QPD03862.1"/>
    </source>
</evidence>
<evidence type="ECO:0008006" key="4">
    <source>
        <dbReference type="Google" id="ProtNLM"/>
    </source>
</evidence>
<feature type="region of interest" description="Disordered" evidence="1">
    <location>
        <begin position="384"/>
        <end position="411"/>
    </location>
</feature>
<name>A0A7S8FDM2_9BACT</name>
<proteinExistence type="predicted"/>
<dbReference type="InterPro" id="IPR004027">
    <property type="entry name" value="SEC_C_motif"/>
</dbReference>
<dbReference type="SUPFAM" id="SSF103642">
    <property type="entry name" value="Sec-C motif"/>
    <property type="match status" value="1"/>
</dbReference>
<protein>
    <recommendedName>
        <fullName evidence="4">SEC-C motif domain protein</fullName>
    </recommendedName>
</protein>
<feature type="compositionally biased region" description="Low complexity" evidence="1">
    <location>
        <begin position="397"/>
        <end position="411"/>
    </location>
</feature>
<dbReference type="Pfam" id="PF02810">
    <property type="entry name" value="SEC-C"/>
    <property type="match status" value="1"/>
</dbReference>
<dbReference type="AlphaFoldDB" id="A0A7S8FDM2"/>
<accession>A0A7S8FDM2</accession>
<dbReference type="Proteomes" id="UP000593737">
    <property type="component" value="Chromosome"/>
</dbReference>
<evidence type="ECO:0000256" key="1">
    <source>
        <dbReference type="SAM" id="MobiDB-lite"/>
    </source>
</evidence>
<gene>
    <name evidence="2" type="ORF">Nkreftii_001636</name>
</gene>
<organism evidence="2 3">
    <name type="scientific">Candidatus Nitrospira kreftii</name>
    <dbReference type="NCBI Taxonomy" id="2652173"/>
    <lineage>
        <taxon>Bacteria</taxon>
        <taxon>Pseudomonadati</taxon>
        <taxon>Nitrospirota</taxon>
        <taxon>Nitrospiria</taxon>
        <taxon>Nitrospirales</taxon>
        <taxon>Nitrospiraceae</taxon>
        <taxon>Nitrospira</taxon>
    </lineage>
</organism>
<reference evidence="2 3" key="1">
    <citation type="journal article" date="2020" name="ISME J.">
        <title>Enrichment and physiological characterization of a novel comammox Nitrospira indicates ammonium inhibition of complete nitrification.</title>
        <authorList>
            <person name="Sakoula D."/>
            <person name="Koch H."/>
            <person name="Frank J."/>
            <person name="Jetten M.S.M."/>
            <person name="van Kessel M.A.H.J."/>
            <person name="Lucker S."/>
        </authorList>
    </citation>
    <scope>NUCLEOTIDE SEQUENCE [LARGE SCALE GENOMIC DNA]</scope>
    <source>
        <strain evidence="2">Comreactor17</strain>
    </source>
</reference>
<evidence type="ECO:0000313" key="3">
    <source>
        <dbReference type="Proteomes" id="UP000593737"/>
    </source>
</evidence>
<sequence length="411" mass="47269">MPEPFRRSSPKIGRNDLCICGSGRKFKHCHGQPQFALPNLIASADLDRQIIAEGKRQLERHKAHELQRQKQQGCGRPIISVEHQGYRFVAVGSRLHYGKWKTFIDFLGNYIKEAIGSDWGNAEIAKPLEERHPVMQWYDRLCHLQSVHVGNPGELFSTPITGAVSAYNRLAYNLYLIAHNGKDIQTLLLARLKNQDNFQGAYYETQVAAWLIRAGFELDFENEQDRSSTHCEFTATYVTTGEKYSVEAKSRQTRLGGAARTPVGKQIRKALVKKADYKRWISTFEMTPEELIDYARHPDTFFGVYKRQPKGLHTIMDMYDFFTEGYVNTHKDKLIELLPNYPDQEELRRLSQKELVEIAAESFTYGAMSSRFKFKTREELRKERRGYGPEAVEVVAQQQTTEDSSSQDSLT</sequence>
<dbReference type="KEGG" id="nkf:Nkreftii_001636"/>
<dbReference type="EMBL" id="CP047423">
    <property type="protein sequence ID" value="QPD03862.1"/>
    <property type="molecule type" value="Genomic_DNA"/>
</dbReference>
<dbReference type="Gene3D" id="3.10.450.50">
    <property type="match status" value="1"/>
</dbReference>